<dbReference type="EMBL" id="CAJNOC010003254">
    <property type="protein sequence ID" value="CAF0974705.1"/>
    <property type="molecule type" value="Genomic_DNA"/>
</dbReference>
<keyword evidence="3" id="KW-0507">mRNA processing</keyword>
<evidence type="ECO:0000256" key="8">
    <source>
        <dbReference type="ARBA" id="ARBA00066148"/>
    </source>
</evidence>
<dbReference type="InterPro" id="IPR038184">
    <property type="entry name" value="CSTF1_dimer_sf"/>
</dbReference>
<dbReference type="InterPro" id="IPR044633">
    <property type="entry name" value="CstF1-like"/>
</dbReference>
<keyword evidence="5" id="KW-0539">Nucleus</keyword>
<dbReference type="InterPro" id="IPR020472">
    <property type="entry name" value="WD40_PAC1"/>
</dbReference>
<dbReference type="Pfam" id="PF16699">
    <property type="entry name" value="CSTF1_dimer"/>
    <property type="match status" value="1"/>
</dbReference>
<name>A0A814F0A1_9BILA</name>
<feature type="repeat" description="WD" evidence="10">
    <location>
        <begin position="283"/>
        <end position="324"/>
    </location>
</feature>
<dbReference type="Gene3D" id="2.130.10.10">
    <property type="entry name" value="YVTN repeat-like/Quinoprotein amine dehydrogenase"/>
    <property type="match status" value="3"/>
</dbReference>
<proteinExistence type="predicted"/>
<protein>
    <recommendedName>
        <fullName evidence="9">Cleavage stimulation factor subunit 1</fullName>
    </recommendedName>
    <alternativeName>
        <fullName evidence="6">Cleavage stimulation factor 50 kDa subunit</fullName>
    </alternativeName>
</protein>
<organism evidence="12 13">
    <name type="scientific">Brachionus calyciflorus</name>
    <dbReference type="NCBI Taxonomy" id="104777"/>
    <lineage>
        <taxon>Eukaryota</taxon>
        <taxon>Metazoa</taxon>
        <taxon>Spiralia</taxon>
        <taxon>Gnathifera</taxon>
        <taxon>Rotifera</taxon>
        <taxon>Eurotatoria</taxon>
        <taxon>Monogononta</taxon>
        <taxon>Pseudotrocha</taxon>
        <taxon>Ploima</taxon>
        <taxon>Brachionidae</taxon>
        <taxon>Brachionus</taxon>
    </lineage>
</organism>
<evidence type="ECO:0000256" key="2">
    <source>
        <dbReference type="ARBA" id="ARBA00022574"/>
    </source>
</evidence>
<evidence type="ECO:0000256" key="3">
    <source>
        <dbReference type="ARBA" id="ARBA00022664"/>
    </source>
</evidence>
<dbReference type="Pfam" id="PF00400">
    <property type="entry name" value="WD40"/>
    <property type="match status" value="6"/>
</dbReference>
<dbReference type="PROSITE" id="PS50294">
    <property type="entry name" value="WD_REPEATS_REGION"/>
    <property type="match status" value="3"/>
</dbReference>
<reference evidence="12" key="1">
    <citation type="submission" date="2021-02" db="EMBL/GenBank/DDBJ databases">
        <authorList>
            <person name="Nowell W R."/>
        </authorList>
    </citation>
    <scope>NUCLEOTIDE SEQUENCE</scope>
    <source>
        <strain evidence="12">Ploen Becks lab</strain>
    </source>
</reference>
<dbReference type="InterPro" id="IPR015943">
    <property type="entry name" value="WD40/YVTN_repeat-like_dom_sf"/>
</dbReference>
<keyword evidence="4" id="KW-0677">Repeat</keyword>
<dbReference type="PROSITE" id="PS00678">
    <property type="entry name" value="WD_REPEATS_1"/>
    <property type="match status" value="1"/>
</dbReference>
<dbReference type="GO" id="GO:0031124">
    <property type="term" value="P:mRNA 3'-end processing"/>
    <property type="evidence" value="ECO:0007669"/>
    <property type="project" value="InterPro"/>
</dbReference>
<dbReference type="CDD" id="cd00200">
    <property type="entry name" value="WD40"/>
    <property type="match status" value="1"/>
</dbReference>
<dbReference type="InterPro" id="IPR032028">
    <property type="entry name" value="CSTF1_dimer"/>
</dbReference>
<dbReference type="PROSITE" id="PS50082">
    <property type="entry name" value="WD_REPEATS_2"/>
    <property type="match status" value="5"/>
</dbReference>
<evidence type="ECO:0000256" key="1">
    <source>
        <dbReference type="ARBA" id="ARBA00004123"/>
    </source>
</evidence>
<dbReference type="OrthoDB" id="14421at2759"/>
<gene>
    <name evidence="12" type="ORF">OXX778_LOCUS15106</name>
</gene>
<evidence type="ECO:0000313" key="13">
    <source>
        <dbReference type="Proteomes" id="UP000663879"/>
    </source>
</evidence>
<dbReference type="GO" id="GO:0003723">
    <property type="term" value="F:RNA binding"/>
    <property type="evidence" value="ECO:0007669"/>
    <property type="project" value="TreeGrafter"/>
</dbReference>
<comment type="subcellular location">
    <subcellularLocation>
        <location evidence="1">Nucleus</location>
    </subcellularLocation>
</comment>
<evidence type="ECO:0000313" key="12">
    <source>
        <dbReference type="EMBL" id="CAF0974705.1"/>
    </source>
</evidence>
<dbReference type="AlphaFoldDB" id="A0A814F0A1"/>
<dbReference type="InterPro" id="IPR036322">
    <property type="entry name" value="WD40_repeat_dom_sf"/>
</dbReference>
<dbReference type="GO" id="GO:0005848">
    <property type="term" value="C:mRNA cleavage stimulating factor complex"/>
    <property type="evidence" value="ECO:0007669"/>
    <property type="project" value="InterPro"/>
</dbReference>
<dbReference type="PANTHER" id="PTHR44133:SF2">
    <property type="entry name" value="CLEAVAGE STIMULATION FACTOR SUBUNIT 1"/>
    <property type="match status" value="1"/>
</dbReference>
<comment type="caution">
    <text evidence="12">The sequence shown here is derived from an EMBL/GenBank/DDBJ whole genome shotgun (WGS) entry which is preliminary data.</text>
</comment>
<comment type="function">
    <text evidence="7">One of the multiple factors required for polyadenylation and 3'-end cleavage of mammalian pre-mRNAs. May be responsible for the interaction of CSTF with other factors to form a stable complex on the pre-mRNA.</text>
</comment>
<accession>A0A814F0A1</accession>
<dbReference type="FunFam" id="1.20.960.50:FF:000001">
    <property type="entry name" value="Cleavage stimulation factor subunit 1"/>
    <property type="match status" value="1"/>
</dbReference>
<feature type="repeat" description="WD" evidence="10">
    <location>
        <begin position="418"/>
        <end position="450"/>
    </location>
</feature>
<dbReference type="Proteomes" id="UP000663879">
    <property type="component" value="Unassembled WGS sequence"/>
</dbReference>
<evidence type="ECO:0000256" key="5">
    <source>
        <dbReference type="ARBA" id="ARBA00023242"/>
    </source>
</evidence>
<dbReference type="SMART" id="SM00320">
    <property type="entry name" value="WD40"/>
    <property type="match status" value="6"/>
</dbReference>
<dbReference type="SUPFAM" id="SSF50978">
    <property type="entry name" value="WD40 repeat-like"/>
    <property type="match status" value="1"/>
</dbReference>
<evidence type="ECO:0000256" key="7">
    <source>
        <dbReference type="ARBA" id="ARBA00058408"/>
    </source>
</evidence>
<dbReference type="PRINTS" id="PR00320">
    <property type="entry name" value="GPROTEINBRPT"/>
</dbReference>
<feature type="repeat" description="WD" evidence="10">
    <location>
        <begin position="127"/>
        <end position="161"/>
    </location>
</feature>
<keyword evidence="13" id="KW-1185">Reference proteome</keyword>
<evidence type="ECO:0000256" key="6">
    <source>
        <dbReference type="ARBA" id="ARBA00029851"/>
    </source>
</evidence>
<dbReference type="Gene3D" id="1.20.960.50">
    <property type="entry name" value="Cleavage stimulation factor subunit 1, dimerisation domain"/>
    <property type="match status" value="1"/>
</dbReference>
<dbReference type="InterPro" id="IPR019775">
    <property type="entry name" value="WD40_repeat_CS"/>
</dbReference>
<evidence type="ECO:0000256" key="4">
    <source>
        <dbReference type="ARBA" id="ARBA00022737"/>
    </source>
</evidence>
<evidence type="ECO:0000259" key="11">
    <source>
        <dbReference type="Pfam" id="PF16699"/>
    </source>
</evidence>
<feature type="repeat" description="WD" evidence="10">
    <location>
        <begin position="334"/>
        <end position="368"/>
    </location>
</feature>
<dbReference type="PANTHER" id="PTHR44133">
    <property type="entry name" value="CLEAVAGE STIMULATION FACTOR SUBUNIT 1"/>
    <property type="match status" value="1"/>
</dbReference>
<comment type="subunit">
    <text evidence="8">Homodimer. The CSTF complex is composed of CSTF1 (50 kDa subunit), CSTF2 (64 kDa subunit) and CSTF3 (77 kDa subunit). Interacts (via repeats WD) directly with CSTF3. Interacts (via repeat WD6) with BARD1. Interacts with ERCC6.</text>
</comment>
<sequence length="457" mass="51338">MTDRNHDSLNNSYNSNEKMTKNDIRFRENLYRLIVSQLFYDGYQHVAVGLSAAIQANPPCPPSNRLLNIVKNALQNEQLNLSDSKEDFELKKMTNGEYDSSTGLDFDYESDKNPTSPDASQYETCYVTSHKAPCRTAAFDPQGTVIATGSVDASIKILDIERMLAKSALLHDQISSSDQTGQLSAENHPVIRTLYDHADEITTLAFHPYEPILASGSRDYTVKFFEYAKPSTKKAFKTIQESEQVRCISFHPNGDWLLVSTQHPTLRLYRVETSQCFVSSNPSDQHKLPVTSVEWSPNARVFATSSKDGSIKIWDSVSNKCINTFADAHGHQEVCSVQFSKNSKYLISSGKDSVVRLWELSTARCLIAYTGAGSAGKQEKRTQAIFNHTEDYIFYPDEKTTTLCCWDSRNAERQKLLALGHNGVVKSIVHSPNFPQFITCSDDFRARFWSKKAALGE</sequence>
<dbReference type="FunFam" id="2.130.10.10:FF:000064">
    <property type="entry name" value="Cleavage stimulation factor subunit 1"/>
    <property type="match status" value="1"/>
</dbReference>
<dbReference type="InterPro" id="IPR001680">
    <property type="entry name" value="WD40_rpt"/>
</dbReference>
<dbReference type="FunFam" id="2.130.10.10:FF:000089">
    <property type="entry name" value="Cleavage stimulation factor subunit 1"/>
    <property type="match status" value="1"/>
</dbReference>
<evidence type="ECO:0000256" key="10">
    <source>
        <dbReference type="PROSITE-ProRule" id="PRU00221"/>
    </source>
</evidence>
<feature type="repeat" description="WD" evidence="10">
    <location>
        <begin position="194"/>
        <end position="235"/>
    </location>
</feature>
<evidence type="ECO:0000256" key="9">
    <source>
        <dbReference type="ARBA" id="ARBA00074323"/>
    </source>
</evidence>
<keyword evidence="2 10" id="KW-0853">WD repeat</keyword>
<feature type="domain" description="Cleavage stimulation factor subunit 1 dimerisation" evidence="11">
    <location>
        <begin position="22"/>
        <end position="77"/>
    </location>
</feature>